<organism evidence="1 2">
    <name type="scientific">Orchesella cincta</name>
    <name type="common">Springtail</name>
    <name type="synonym">Podura cincta</name>
    <dbReference type="NCBI Taxonomy" id="48709"/>
    <lineage>
        <taxon>Eukaryota</taxon>
        <taxon>Metazoa</taxon>
        <taxon>Ecdysozoa</taxon>
        <taxon>Arthropoda</taxon>
        <taxon>Hexapoda</taxon>
        <taxon>Collembola</taxon>
        <taxon>Entomobryomorpha</taxon>
        <taxon>Entomobryoidea</taxon>
        <taxon>Orchesellidae</taxon>
        <taxon>Orchesellinae</taxon>
        <taxon>Orchesella</taxon>
    </lineage>
</organism>
<proteinExistence type="predicted"/>
<sequence>MITYLLHQPIEISDLNHVMKMGCEKYNIQLNQGKSETNMLVRSNIPISPRFCDTVTFCGWNFCLTVPTSPGLQKVRRSDFMFDSGVSTKNTESPEHFIRLRGTVITSARLKPIVIDPTINCNRRILLTTFEASAFLSFRFYAICRVVYQPCQ</sequence>
<evidence type="ECO:0000313" key="1">
    <source>
        <dbReference type="EMBL" id="ODM87979.1"/>
    </source>
</evidence>
<name>A0A1D2M4S9_ORCCI</name>
<accession>A0A1D2M4S9</accession>
<dbReference type="OrthoDB" id="289721at2759"/>
<dbReference type="EMBL" id="LJIJ01004304">
    <property type="protein sequence ID" value="ODM87979.1"/>
    <property type="molecule type" value="Genomic_DNA"/>
</dbReference>
<comment type="caution">
    <text evidence="1">The sequence shown here is derived from an EMBL/GenBank/DDBJ whole genome shotgun (WGS) entry which is preliminary data.</text>
</comment>
<reference evidence="1 2" key="1">
    <citation type="journal article" date="2016" name="Genome Biol. Evol.">
        <title>Gene Family Evolution Reflects Adaptation to Soil Environmental Stressors in the Genome of the Collembolan Orchesella cincta.</title>
        <authorList>
            <person name="Faddeeva-Vakhrusheva A."/>
            <person name="Derks M.F."/>
            <person name="Anvar S.Y."/>
            <person name="Agamennone V."/>
            <person name="Suring W."/>
            <person name="Smit S."/>
            <person name="van Straalen N.M."/>
            <person name="Roelofs D."/>
        </authorList>
    </citation>
    <scope>NUCLEOTIDE SEQUENCE [LARGE SCALE GENOMIC DNA]</scope>
    <source>
        <tissue evidence="1">Mixed pool</tissue>
    </source>
</reference>
<evidence type="ECO:0000313" key="2">
    <source>
        <dbReference type="Proteomes" id="UP000094527"/>
    </source>
</evidence>
<dbReference type="Proteomes" id="UP000094527">
    <property type="component" value="Unassembled WGS sequence"/>
</dbReference>
<dbReference type="AlphaFoldDB" id="A0A1D2M4S9"/>
<keyword evidence="2" id="KW-1185">Reference proteome</keyword>
<protein>
    <submittedName>
        <fullName evidence="1">Uncharacterized protein</fullName>
    </submittedName>
</protein>
<gene>
    <name evidence="1" type="ORF">Ocin01_18704</name>
</gene>